<keyword evidence="7" id="KW-1185">Reference proteome</keyword>
<dbReference type="EMBL" id="MU001689">
    <property type="protein sequence ID" value="KAF2454818.1"/>
    <property type="molecule type" value="Genomic_DNA"/>
</dbReference>
<dbReference type="Gene3D" id="3.30.530.20">
    <property type="match status" value="1"/>
</dbReference>
<organism evidence="6 7">
    <name type="scientific">Lineolata rhizophorae</name>
    <dbReference type="NCBI Taxonomy" id="578093"/>
    <lineage>
        <taxon>Eukaryota</taxon>
        <taxon>Fungi</taxon>
        <taxon>Dikarya</taxon>
        <taxon>Ascomycota</taxon>
        <taxon>Pezizomycotina</taxon>
        <taxon>Dothideomycetes</taxon>
        <taxon>Dothideomycetes incertae sedis</taxon>
        <taxon>Lineolatales</taxon>
        <taxon>Lineolataceae</taxon>
        <taxon>Lineolata</taxon>
    </lineage>
</organism>
<dbReference type="GO" id="GO:0048039">
    <property type="term" value="F:ubiquinone binding"/>
    <property type="evidence" value="ECO:0007669"/>
    <property type="project" value="InterPro"/>
</dbReference>
<reference evidence="6" key="1">
    <citation type="journal article" date="2020" name="Stud. Mycol.">
        <title>101 Dothideomycetes genomes: a test case for predicting lifestyles and emergence of pathogens.</title>
        <authorList>
            <person name="Haridas S."/>
            <person name="Albert R."/>
            <person name="Binder M."/>
            <person name="Bloem J."/>
            <person name="Labutti K."/>
            <person name="Salamov A."/>
            <person name="Andreopoulos B."/>
            <person name="Baker S."/>
            <person name="Barry K."/>
            <person name="Bills G."/>
            <person name="Bluhm B."/>
            <person name="Cannon C."/>
            <person name="Castanera R."/>
            <person name="Culley D."/>
            <person name="Daum C."/>
            <person name="Ezra D."/>
            <person name="Gonzalez J."/>
            <person name="Henrissat B."/>
            <person name="Kuo A."/>
            <person name="Liang C."/>
            <person name="Lipzen A."/>
            <person name="Lutzoni F."/>
            <person name="Magnuson J."/>
            <person name="Mondo S."/>
            <person name="Nolan M."/>
            <person name="Ohm R."/>
            <person name="Pangilinan J."/>
            <person name="Park H.-J."/>
            <person name="Ramirez L."/>
            <person name="Alfaro M."/>
            <person name="Sun H."/>
            <person name="Tritt A."/>
            <person name="Yoshinaga Y."/>
            <person name="Zwiers L.-H."/>
            <person name="Turgeon B."/>
            <person name="Goodwin S."/>
            <person name="Spatafora J."/>
            <person name="Crous P."/>
            <person name="Grigoriev I."/>
        </authorList>
    </citation>
    <scope>NUCLEOTIDE SEQUENCE</scope>
    <source>
        <strain evidence="6">ATCC 16933</strain>
    </source>
</reference>
<name>A0A6A6NTC5_9PEZI</name>
<feature type="compositionally biased region" description="Polar residues" evidence="4">
    <location>
        <begin position="19"/>
        <end position="34"/>
    </location>
</feature>
<evidence type="ECO:0000256" key="4">
    <source>
        <dbReference type="SAM" id="MobiDB-lite"/>
    </source>
</evidence>
<dbReference type="CDD" id="cd07813">
    <property type="entry name" value="COQ10p_like"/>
    <property type="match status" value="1"/>
</dbReference>
<evidence type="ECO:0000259" key="5">
    <source>
        <dbReference type="Pfam" id="PF03364"/>
    </source>
</evidence>
<proteinExistence type="inferred from homology"/>
<comment type="similarity">
    <text evidence="1">Belongs to the COQ10 family.</text>
</comment>
<gene>
    <name evidence="6" type="ORF">BDY21DRAFT_373709</name>
</gene>
<feature type="region of interest" description="Disordered" evidence="4">
    <location>
        <begin position="1"/>
        <end position="34"/>
    </location>
</feature>
<dbReference type="Pfam" id="PF03364">
    <property type="entry name" value="Polyketide_cyc"/>
    <property type="match status" value="1"/>
</dbReference>
<dbReference type="SUPFAM" id="SSF55961">
    <property type="entry name" value="Bet v1-like"/>
    <property type="match status" value="1"/>
</dbReference>
<comment type="function">
    <text evidence="3">Required for the function of coenzyme Q in the respiratory chain. May serve as a chaperone or may be involved in the transport of Q6 from its site of synthesis to the catalytic sites of the respiratory complexes.</text>
</comment>
<sequence>MSSKPPSLHPHRTFLPNPFASSTSTEPNGSIPLQSISATRTLPYPREQLYEIIADVNAYSSYLPYCRCSEVTAWTTMLPTSTSTTTSHNDGQQSQHGRRYPAEAILEVGWSAFTERFTSRIVCEPGVAVSAVAGKDAAEFGGAAADTSLLIRCRTKWKFEDVPSARGAEEDANTDVSLALDFVLANPMYAAMSAAVAPKVAGIMIEAFERRARELLGERGRRR</sequence>
<comment type="subunit">
    <text evidence="2">Interacts with coenzyme Q.</text>
</comment>
<dbReference type="InterPro" id="IPR044996">
    <property type="entry name" value="COQ10-like"/>
</dbReference>
<dbReference type="InterPro" id="IPR005031">
    <property type="entry name" value="COQ10_START"/>
</dbReference>
<dbReference type="PANTHER" id="PTHR12901">
    <property type="entry name" value="SPERM PROTEIN HOMOLOG"/>
    <property type="match status" value="1"/>
</dbReference>
<evidence type="ECO:0000256" key="2">
    <source>
        <dbReference type="ARBA" id="ARBA00011814"/>
    </source>
</evidence>
<evidence type="ECO:0000256" key="3">
    <source>
        <dbReference type="ARBA" id="ARBA00024947"/>
    </source>
</evidence>
<dbReference type="PANTHER" id="PTHR12901:SF10">
    <property type="entry name" value="COENZYME Q-BINDING PROTEIN COQ10, MITOCHONDRIAL"/>
    <property type="match status" value="1"/>
</dbReference>
<evidence type="ECO:0000313" key="7">
    <source>
        <dbReference type="Proteomes" id="UP000799766"/>
    </source>
</evidence>
<dbReference type="GO" id="GO:0005739">
    <property type="term" value="C:mitochondrion"/>
    <property type="evidence" value="ECO:0007669"/>
    <property type="project" value="TreeGrafter"/>
</dbReference>
<evidence type="ECO:0000313" key="6">
    <source>
        <dbReference type="EMBL" id="KAF2454818.1"/>
    </source>
</evidence>
<evidence type="ECO:0000256" key="1">
    <source>
        <dbReference type="ARBA" id="ARBA00006885"/>
    </source>
</evidence>
<accession>A0A6A6NTC5</accession>
<dbReference type="OrthoDB" id="292693at2759"/>
<protein>
    <submittedName>
        <fullName evidence="6">Dehydrase and lipid transport-domain-containing protein</fullName>
    </submittedName>
</protein>
<dbReference type="AlphaFoldDB" id="A0A6A6NTC5"/>
<dbReference type="GO" id="GO:0045333">
    <property type="term" value="P:cellular respiration"/>
    <property type="evidence" value="ECO:0007669"/>
    <property type="project" value="InterPro"/>
</dbReference>
<dbReference type="InterPro" id="IPR023393">
    <property type="entry name" value="START-like_dom_sf"/>
</dbReference>
<dbReference type="Proteomes" id="UP000799766">
    <property type="component" value="Unassembled WGS sequence"/>
</dbReference>
<feature type="domain" description="Coenzyme Q-binding protein COQ10 START" evidence="5">
    <location>
        <begin position="42"/>
        <end position="209"/>
    </location>
</feature>